<comment type="caution">
    <text evidence="1">The sequence shown here is derived from an EMBL/GenBank/DDBJ whole genome shotgun (WGS) entry which is preliminary data.</text>
</comment>
<dbReference type="AlphaFoldDB" id="A0A928ZZ71"/>
<dbReference type="RefSeq" id="WP_193996017.1">
    <property type="nucleotide sequence ID" value="NZ_JADEXP010000378.1"/>
</dbReference>
<dbReference type="EMBL" id="JADEXP010000378">
    <property type="protein sequence ID" value="MBE9070135.1"/>
    <property type="molecule type" value="Genomic_DNA"/>
</dbReference>
<name>A0A928ZZ71_LEPEC</name>
<keyword evidence="2" id="KW-1185">Reference proteome</keyword>
<dbReference type="Proteomes" id="UP000615026">
    <property type="component" value="Unassembled WGS sequence"/>
</dbReference>
<evidence type="ECO:0000313" key="1">
    <source>
        <dbReference type="EMBL" id="MBE9070135.1"/>
    </source>
</evidence>
<organism evidence="1 2">
    <name type="scientific">Leptolyngbya cf. ectocarpi LEGE 11479</name>
    <dbReference type="NCBI Taxonomy" id="1828722"/>
    <lineage>
        <taxon>Bacteria</taxon>
        <taxon>Bacillati</taxon>
        <taxon>Cyanobacteriota</taxon>
        <taxon>Cyanophyceae</taxon>
        <taxon>Leptolyngbyales</taxon>
        <taxon>Leptolyngbyaceae</taxon>
        <taxon>Leptolyngbya group</taxon>
        <taxon>Leptolyngbya</taxon>
    </lineage>
</organism>
<gene>
    <name evidence="1" type="ORF">IQ260_26185</name>
</gene>
<evidence type="ECO:0000313" key="2">
    <source>
        <dbReference type="Proteomes" id="UP000615026"/>
    </source>
</evidence>
<proteinExistence type="predicted"/>
<protein>
    <submittedName>
        <fullName evidence="1">Uncharacterized protein</fullName>
    </submittedName>
</protein>
<reference evidence="1" key="1">
    <citation type="submission" date="2020-10" db="EMBL/GenBank/DDBJ databases">
        <authorList>
            <person name="Castelo-Branco R."/>
            <person name="Eusebio N."/>
            <person name="Adriana R."/>
            <person name="Vieira A."/>
            <person name="Brugerolle De Fraissinette N."/>
            <person name="Rezende De Castro R."/>
            <person name="Schneider M.P."/>
            <person name="Vasconcelos V."/>
            <person name="Leao P.N."/>
        </authorList>
    </citation>
    <scope>NUCLEOTIDE SEQUENCE</scope>
    <source>
        <strain evidence="1">LEGE 11479</strain>
    </source>
</reference>
<accession>A0A928ZZ71</accession>
<sequence length="65" mass="7576">MTLPEINRQAFSTLVESLSYVNAVRFFKQFDMGTGDYTRNRQQWLGDTTLDGLWSDIQQRQQDAS</sequence>